<gene>
    <name evidence="2" type="ORF">GCM10007853_17130</name>
</gene>
<comment type="caution">
    <text evidence="2">The sequence shown here is derived from an EMBL/GenBank/DDBJ whole genome shotgun (WGS) entry which is preliminary data.</text>
</comment>
<name>A0ABQ5V8J7_9PROT</name>
<evidence type="ECO:0000313" key="2">
    <source>
        <dbReference type="EMBL" id="GLQ23839.1"/>
    </source>
</evidence>
<dbReference type="EMBL" id="BSNK01000002">
    <property type="protein sequence ID" value="GLQ23839.1"/>
    <property type="molecule type" value="Genomic_DNA"/>
</dbReference>
<dbReference type="RefSeq" id="WP_284389667.1">
    <property type="nucleotide sequence ID" value="NZ_BSNK01000002.1"/>
</dbReference>
<organism evidence="2 3">
    <name type="scientific">Algimonas ampicilliniresistens</name>
    <dbReference type="NCBI Taxonomy" id="1298735"/>
    <lineage>
        <taxon>Bacteria</taxon>
        <taxon>Pseudomonadati</taxon>
        <taxon>Pseudomonadota</taxon>
        <taxon>Alphaproteobacteria</taxon>
        <taxon>Maricaulales</taxon>
        <taxon>Robiginitomaculaceae</taxon>
        <taxon>Algimonas</taxon>
    </lineage>
</organism>
<feature type="chain" id="PRO_5046417519" description="DUF1570 domain-containing protein" evidence="1">
    <location>
        <begin position="34"/>
        <end position="536"/>
    </location>
</feature>
<feature type="signal peptide" evidence="1">
    <location>
        <begin position="1"/>
        <end position="33"/>
    </location>
</feature>
<dbReference type="SUPFAM" id="SSF48452">
    <property type="entry name" value="TPR-like"/>
    <property type="match status" value="1"/>
</dbReference>
<evidence type="ECO:0000256" key="1">
    <source>
        <dbReference type="SAM" id="SignalP"/>
    </source>
</evidence>
<reference evidence="2" key="2">
    <citation type="submission" date="2023-01" db="EMBL/GenBank/DDBJ databases">
        <title>Draft genome sequence of Algimonas ampicilliniresistens strain NBRC 108219.</title>
        <authorList>
            <person name="Sun Q."/>
            <person name="Mori K."/>
        </authorList>
    </citation>
    <scope>NUCLEOTIDE SEQUENCE</scope>
    <source>
        <strain evidence="2">NBRC 108219</strain>
    </source>
</reference>
<protein>
    <recommendedName>
        <fullName evidence="4">DUF1570 domain-containing protein</fullName>
    </recommendedName>
</protein>
<reference evidence="2" key="1">
    <citation type="journal article" date="2014" name="Int. J. Syst. Evol. Microbiol.">
        <title>Complete genome of a new Firmicutes species belonging to the dominant human colonic microbiota ('Ruminococcus bicirculans') reveals two chromosomes and a selective capacity to utilize plant glucans.</title>
        <authorList>
            <consortium name="NISC Comparative Sequencing Program"/>
            <person name="Wegmann U."/>
            <person name="Louis P."/>
            <person name="Goesmann A."/>
            <person name="Henrissat B."/>
            <person name="Duncan S.H."/>
            <person name="Flint H.J."/>
        </authorList>
    </citation>
    <scope>NUCLEOTIDE SEQUENCE</scope>
    <source>
        <strain evidence="2">NBRC 108219</strain>
    </source>
</reference>
<sequence>MTKTFKSKLANCAGGIVASVIAMTAFGAAPAWAKPLKIESENIVFFGDVDPVLAKERVQKWETYRKMIYALSGVSNPPADTQKLTIYGFRDTRELQKFTGNRGIAGVYTNGVDGPIFLTSVNNSYMEDGFSEQVGFHEYTHHVLHSFVREGFPRWYDEGFANYLATMSITDDTVAVGDPSVGHVKSVVKYRLDWLDPETVLKAIAFYPNYKRREMRKGGPTVFYAQAWLYVHYMRSQPKYNSKLTEYLKLIDTPGIDPLDAFEQAFAVSVEDFHKEAANYFRNDDFVVNQYIPGPEIMTSDMKVAAMSEEDLKAAQIPARLAFLNDKTARNFLKDLNKAYKKDPSNPRITMGFVSYDIHQESYEDAVARSEAALAASPSDPYLMHAAAGARFASVSGPHFEALEDEEYKPLPMNDDMKVALNRYEQLLQRDPTDLFAVRQVTTFYGNSDMPATDAALDAARMIDQRYMDGFEPFNGMNLAVIYAKSGYELYACDYYQKSTESVKDFKDRQLGNFKARLDWFKTNYGQNCEFDDGEG</sequence>
<dbReference type="Gene3D" id="1.25.40.10">
    <property type="entry name" value="Tetratricopeptide repeat domain"/>
    <property type="match status" value="1"/>
</dbReference>
<evidence type="ECO:0000313" key="3">
    <source>
        <dbReference type="Proteomes" id="UP001161391"/>
    </source>
</evidence>
<evidence type="ECO:0008006" key="4">
    <source>
        <dbReference type="Google" id="ProtNLM"/>
    </source>
</evidence>
<accession>A0ABQ5V8J7</accession>
<keyword evidence="1" id="KW-0732">Signal</keyword>
<dbReference type="Proteomes" id="UP001161391">
    <property type="component" value="Unassembled WGS sequence"/>
</dbReference>
<keyword evidence="3" id="KW-1185">Reference proteome</keyword>
<proteinExistence type="predicted"/>
<dbReference type="InterPro" id="IPR011990">
    <property type="entry name" value="TPR-like_helical_dom_sf"/>
</dbReference>